<evidence type="ECO:0000256" key="4">
    <source>
        <dbReference type="ARBA" id="ARBA00023136"/>
    </source>
</evidence>
<keyword evidence="4 6" id="KW-0472">Membrane</keyword>
<dbReference type="Proteomes" id="UP001139308">
    <property type="component" value="Unassembled WGS sequence"/>
</dbReference>
<sequence length="454" mass="47738">MTAASRPESRPEPRSAPHAELPSDSSGLTPADTAIAPAAVPHTGEPVQVAVAGGHAIRALIASVLGYAMDGFDLLMLGFMLPAISADLHLSGAQAGSLVTWTLVGAVVGGIVFGLLSDRFGRVRVLTWTILVFAVFTGLCALSRGYADLLVYRTIAGIGLGGEFGIGMALVAEAWPDRLRARASSYVGLGWQVGVLAAALLTPWLLPVIGWRGMFAIGLLPAVVSFVMRRRVEEPELFVAHRARVSKTQERGAWLRALGLLVADARTARASLGVTVLCSVQNFGYYGLMIWLPAYLSKSFGYSLTKSGLWTAATVAGMALGIWLFGIAADRFGRRPAFLFYQAGAVVMVFVYAHLSTPFALLIGGAAMGVFVNGMIGGYGALISELYPTAARATAQNVLFNIGRAVGGFGPLAVGAMAARYSFTAALGMLAAIYVLDIVATLFLIPERRGVALE</sequence>
<dbReference type="PANTHER" id="PTHR23508:SF10">
    <property type="entry name" value="CARBOXYLIC ACID TRANSPORTER PROTEIN HOMOLOG"/>
    <property type="match status" value="1"/>
</dbReference>
<feature type="transmembrane region" description="Helical" evidence="6">
    <location>
        <begin position="150"/>
        <end position="171"/>
    </location>
</feature>
<feature type="compositionally biased region" description="Basic and acidic residues" evidence="5">
    <location>
        <begin position="7"/>
        <end position="17"/>
    </location>
</feature>
<feature type="transmembrane region" description="Helical" evidence="6">
    <location>
        <begin position="308"/>
        <end position="326"/>
    </location>
</feature>
<protein>
    <submittedName>
        <fullName evidence="8">MFS transporter</fullName>
    </submittedName>
</protein>
<feature type="domain" description="Major facilitator superfamily (MFS) profile" evidence="7">
    <location>
        <begin position="59"/>
        <end position="449"/>
    </location>
</feature>
<feature type="transmembrane region" description="Helical" evidence="6">
    <location>
        <begin position="125"/>
        <end position="144"/>
    </location>
</feature>
<dbReference type="InterPro" id="IPR005829">
    <property type="entry name" value="Sugar_transporter_CS"/>
</dbReference>
<dbReference type="EMBL" id="JAKLJA010000054">
    <property type="protein sequence ID" value="MCG5078245.1"/>
    <property type="molecule type" value="Genomic_DNA"/>
</dbReference>
<evidence type="ECO:0000313" key="8">
    <source>
        <dbReference type="EMBL" id="MCG5078245.1"/>
    </source>
</evidence>
<dbReference type="InterPro" id="IPR020846">
    <property type="entry name" value="MFS_dom"/>
</dbReference>
<feature type="transmembrane region" description="Helical" evidence="6">
    <location>
        <begin position="274"/>
        <end position="296"/>
    </location>
</feature>
<feature type="transmembrane region" description="Helical" evidence="6">
    <location>
        <begin position="64"/>
        <end position="86"/>
    </location>
</feature>
<organism evidence="8 9">
    <name type="scientific">Paraburkholderia tagetis</name>
    <dbReference type="NCBI Taxonomy" id="2913261"/>
    <lineage>
        <taxon>Bacteria</taxon>
        <taxon>Pseudomonadati</taxon>
        <taxon>Pseudomonadota</taxon>
        <taxon>Betaproteobacteria</taxon>
        <taxon>Burkholderiales</taxon>
        <taxon>Burkholderiaceae</taxon>
        <taxon>Paraburkholderia</taxon>
    </lineage>
</organism>
<proteinExistence type="predicted"/>
<dbReference type="InterPro" id="IPR011701">
    <property type="entry name" value="MFS"/>
</dbReference>
<evidence type="ECO:0000313" key="9">
    <source>
        <dbReference type="Proteomes" id="UP001139308"/>
    </source>
</evidence>
<dbReference type="GO" id="GO:0046943">
    <property type="term" value="F:carboxylic acid transmembrane transporter activity"/>
    <property type="evidence" value="ECO:0007669"/>
    <property type="project" value="TreeGrafter"/>
</dbReference>
<keyword evidence="3 6" id="KW-1133">Transmembrane helix</keyword>
<dbReference type="GO" id="GO:0005886">
    <property type="term" value="C:plasma membrane"/>
    <property type="evidence" value="ECO:0007669"/>
    <property type="project" value="TreeGrafter"/>
</dbReference>
<comment type="subcellular location">
    <subcellularLocation>
        <location evidence="1">Membrane</location>
        <topology evidence="1">Multi-pass membrane protein</topology>
    </subcellularLocation>
</comment>
<dbReference type="PANTHER" id="PTHR23508">
    <property type="entry name" value="CARBOXYLIC ACID TRANSPORTER PROTEIN HOMOLOG"/>
    <property type="match status" value="1"/>
</dbReference>
<dbReference type="SUPFAM" id="SSF103473">
    <property type="entry name" value="MFS general substrate transporter"/>
    <property type="match status" value="1"/>
</dbReference>
<dbReference type="InterPro" id="IPR036259">
    <property type="entry name" value="MFS_trans_sf"/>
</dbReference>
<accession>A0A9X2A0S6</accession>
<dbReference type="Pfam" id="PF07690">
    <property type="entry name" value="MFS_1"/>
    <property type="match status" value="1"/>
</dbReference>
<dbReference type="PROSITE" id="PS00217">
    <property type="entry name" value="SUGAR_TRANSPORT_2"/>
    <property type="match status" value="1"/>
</dbReference>
<keyword evidence="9" id="KW-1185">Reference proteome</keyword>
<feature type="transmembrane region" description="Helical" evidence="6">
    <location>
        <begin position="183"/>
        <end position="203"/>
    </location>
</feature>
<dbReference type="PROSITE" id="PS50850">
    <property type="entry name" value="MFS"/>
    <property type="match status" value="1"/>
</dbReference>
<evidence type="ECO:0000256" key="5">
    <source>
        <dbReference type="SAM" id="MobiDB-lite"/>
    </source>
</evidence>
<feature type="transmembrane region" description="Helical" evidence="6">
    <location>
        <begin position="398"/>
        <end position="419"/>
    </location>
</feature>
<gene>
    <name evidence="8" type="ORF">L5014_33765</name>
</gene>
<evidence type="ECO:0000259" key="7">
    <source>
        <dbReference type="PROSITE" id="PS50850"/>
    </source>
</evidence>
<feature type="transmembrane region" description="Helical" evidence="6">
    <location>
        <begin position="361"/>
        <end position="386"/>
    </location>
</feature>
<keyword evidence="2 6" id="KW-0812">Transmembrane</keyword>
<feature type="transmembrane region" description="Helical" evidence="6">
    <location>
        <begin position="98"/>
        <end position="116"/>
    </location>
</feature>
<name>A0A9X2A0S6_9BURK</name>
<dbReference type="Gene3D" id="1.20.1250.20">
    <property type="entry name" value="MFS general substrate transporter like domains"/>
    <property type="match status" value="1"/>
</dbReference>
<evidence type="ECO:0000256" key="3">
    <source>
        <dbReference type="ARBA" id="ARBA00022989"/>
    </source>
</evidence>
<evidence type="ECO:0000256" key="2">
    <source>
        <dbReference type="ARBA" id="ARBA00022692"/>
    </source>
</evidence>
<evidence type="ECO:0000256" key="1">
    <source>
        <dbReference type="ARBA" id="ARBA00004141"/>
    </source>
</evidence>
<feature type="transmembrane region" description="Helical" evidence="6">
    <location>
        <begin position="209"/>
        <end position="228"/>
    </location>
</feature>
<dbReference type="AlphaFoldDB" id="A0A9X2A0S6"/>
<comment type="caution">
    <text evidence="8">The sequence shown here is derived from an EMBL/GenBank/DDBJ whole genome shotgun (WGS) entry which is preliminary data.</text>
</comment>
<feature type="transmembrane region" description="Helical" evidence="6">
    <location>
        <begin position="425"/>
        <end position="445"/>
    </location>
</feature>
<feature type="region of interest" description="Disordered" evidence="5">
    <location>
        <begin position="1"/>
        <end position="27"/>
    </location>
</feature>
<evidence type="ECO:0000256" key="6">
    <source>
        <dbReference type="SAM" id="Phobius"/>
    </source>
</evidence>
<feature type="transmembrane region" description="Helical" evidence="6">
    <location>
        <begin position="338"/>
        <end position="355"/>
    </location>
</feature>
<reference evidence="8" key="1">
    <citation type="submission" date="2022-01" db="EMBL/GenBank/DDBJ databases">
        <title>Genome sequence and assembly of Parabukholderia sp. RG36.</title>
        <authorList>
            <person name="Chhetri G."/>
        </authorList>
    </citation>
    <scope>NUCLEOTIDE SEQUENCE</scope>
    <source>
        <strain evidence="8">RG36</strain>
    </source>
</reference>